<keyword evidence="1" id="KW-0812">Transmembrane</keyword>
<sequence>MFNGLFNRVIRSSPWHLALLAGAGVQILFLICLSWLYVKASEEQFNTIRMDVARLSSVIAQEVDGDLHQQLTSTVQTGSPLYRQVIAPLVRAHKIMPDVYYLYTMVRKNGSLYFVLDTAVYADELDSPYKLRDSKVMERFDTVNPEDQAMFAAIDAGEPYVYRTPYNDPFGTFISGMAPIKNSKGQVVAMLGMDISADELARRMIRIKQAYYSSLGISVLLSLLVMLFTYRARHTAAKLENERMQSEQSAQQHARRTELIINSIMDGVLGLGRNGDILTMSSVAANIWQVDTEQCLHRSFCELLDGPDQPAILAAIEQADKGQHSQLQVQGVREGEVFPMRLVISPGLEGEDARYVVTARDLSRDMALEDDLHLAAQVFSNMNDAVVITDARGIILMVNDAFSRITGYSSDEVKGRSSQILQSDRQDSRFYLAMWQRIEQTGQWQGELYNRRKNGEIYPLALSVKALRDRHGQLARMVNVFTDITLRKEQEQRLHDLANKDALTGLPNRATFASNFEQLLADSRRHGQGIALLLLDVDGFKRINETLGHAQGDQLLKQLAERLQTLVVDHLSLARMSGDRFALLMPTQEPTDVLPLVNRILAEEKQPYLLNEQEVTVSVSVGISRYPNDGQDRETLYKQADIALFEAKSTGSNSYQFFTTAMHVRAMERMTLEAQLHHALARHEMRLVYQPQVCIRNGRLMAMEALLRWAHPEWGDIEPERFIPVAEESGVINALMSWTLEQVCLQLHEWDERNIRIPRVSINLSARQFIQRGQLQKMLAAALERHGLQAERLELEVKESLLTDAAPNVQSTLQEIKALGVQLLIDDFGTGQASLHDLQQLSLQRLKIDQSLIEKVMVDSKTQSMIKAIVQMGHALGIKVIAEGVETAEQLITLQQYECDGVQGFLYSPPMEGAEVESFYQQFQLAV</sequence>
<proteinExistence type="predicted"/>
<dbReference type="PANTHER" id="PTHR44757">
    <property type="entry name" value="DIGUANYLATE CYCLASE DGCP"/>
    <property type="match status" value="1"/>
</dbReference>
<dbReference type="Gene3D" id="3.30.450.20">
    <property type="entry name" value="PAS domain"/>
    <property type="match status" value="2"/>
</dbReference>
<dbReference type="Gene3D" id="3.20.20.450">
    <property type="entry name" value="EAL domain"/>
    <property type="match status" value="1"/>
</dbReference>
<dbReference type="PANTHER" id="PTHR44757:SF2">
    <property type="entry name" value="BIOFILM ARCHITECTURE MAINTENANCE PROTEIN MBAA"/>
    <property type="match status" value="1"/>
</dbReference>
<evidence type="ECO:0000259" key="2">
    <source>
        <dbReference type="PROSITE" id="PS50112"/>
    </source>
</evidence>
<feature type="domain" description="EAL" evidence="4">
    <location>
        <begin position="669"/>
        <end position="924"/>
    </location>
</feature>
<dbReference type="InterPro" id="IPR035919">
    <property type="entry name" value="EAL_sf"/>
</dbReference>
<accession>A0A2S5KK97</accession>
<dbReference type="NCBIfam" id="TIGR00229">
    <property type="entry name" value="sensory_box"/>
    <property type="match status" value="1"/>
</dbReference>
<dbReference type="SMART" id="SM00091">
    <property type="entry name" value="PAS"/>
    <property type="match status" value="2"/>
</dbReference>
<protein>
    <recommendedName>
        <fullName evidence="8">GGDEF domain-containing protein</fullName>
    </recommendedName>
</protein>
<dbReference type="SMART" id="SM00086">
    <property type="entry name" value="PAC"/>
    <property type="match status" value="1"/>
</dbReference>
<feature type="domain" description="GGDEF" evidence="5">
    <location>
        <begin position="528"/>
        <end position="660"/>
    </location>
</feature>
<dbReference type="InterPro" id="IPR001633">
    <property type="entry name" value="EAL_dom"/>
</dbReference>
<dbReference type="InterPro" id="IPR035965">
    <property type="entry name" value="PAS-like_dom_sf"/>
</dbReference>
<dbReference type="CDD" id="cd01949">
    <property type="entry name" value="GGDEF"/>
    <property type="match status" value="1"/>
</dbReference>
<dbReference type="NCBIfam" id="TIGR00254">
    <property type="entry name" value="GGDEF"/>
    <property type="match status" value="1"/>
</dbReference>
<dbReference type="SMART" id="SM00267">
    <property type="entry name" value="GGDEF"/>
    <property type="match status" value="1"/>
</dbReference>
<dbReference type="InterPro" id="IPR013767">
    <property type="entry name" value="PAS_fold"/>
</dbReference>
<dbReference type="PROSITE" id="PS50113">
    <property type="entry name" value="PAC"/>
    <property type="match status" value="1"/>
</dbReference>
<evidence type="ECO:0000313" key="7">
    <source>
        <dbReference type="Proteomes" id="UP000238196"/>
    </source>
</evidence>
<feature type="transmembrane region" description="Helical" evidence="1">
    <location>
        <begin position="210"/>
        <end position="230"/>
    </location>
</feature>
<dbReference type="EMBL" id="PRLP01000106">
    <property type="protein sequence ID" value="PPC75264.1"/>
    <property type="molecule type" value="Genomic_DNA"/>
</dbReference>
<dbReference type="OrthoDB" id="6168558at2"/>
<dbReference type="AlphaFoldDB" id="A0A2S5KK97"/>
<dbReference type="InterPro" id="IPR029787">
    <property type="entry name" value="Nucleotide_cyclase"/>
</dbReference>
<dbReference type="PROSITE" id="PS50883">
    <property type="entry name" value="EAL"/>
    <property type="match status" value="1"/>
</dbReference>
<feature type="domain" description="PAS" evidence="2">
    <location>
        <begin position="371"/>
        <end position="417"/>
    </location>
</feature>
<name>A0A2S5KK97_9PROT</name>
<dbReference type="Proteomes" id="UP000238196">
    <property type="component" value="Unassembled WGS sequence"/>
</dbReference>
<dbReference type="GO" id="GO:0006355">
    <property type="term" value="P:regulation of DNA-templated transcription"/>
    <property type="evidence" value="ECO:0007669"/>
    <property type="project" value="InterPro"/>
</dbReference>
<dbReference type="Pfam" id="PF00989">
    <property type="entry name" value="PAS"/>
    <property type="match status" value="1"/>
</dbReference>
<dbReference type="PROSITE" id="PS50112">
    <property type="entry name" value="PAS"/>
    <property type="match status" value="1"/>
</dbReference>
<evidence type="ECO:0000259" key="4">
    <source>
        <dbReference type="PROSITE" id="PS50883"/>
    </source>
</evidence>
<dbReference type="Gene3D" id="3.30.70.270">
    <property type="match status" value="1"/>
</dbReference>
<comment type="caution">
    <text evidence="6">The sequence shown here is derived from an EMBL/GenBank/DDBJ whole genome shotgun (WGS) entry which is preliminary data.</text>
</comment>
<dbReference type="SUPFAM" id="SSF141868">
    <property type="entry name" value="EAL domain-like"/>
    <property type="match status" value="1"/>
</dbReference>
<feature type="transmembrane region" description="Helical" evidence="1">
    <location>
        <begin position="15"/>
        <end position="38"/>
    </location>
</feature>
<dbReference type="InterPro" id="IPR043128">
    <property type="entry name" value="Rev_trsase/Diguanyl_cyclase"/>
</dbReference>
<dbReference type="CDD" id="cd00130">
    <property type="entry name" value="PAS"/>
    <property type="match status" value="1"/>
</dbReference>
<evidence type="ECO:0008006" key="8">
    <source>
        <dbReference type="Google" id="ProtNLM"/>
    </source>
</evidence>
<dbReference type="Pfam" id="PF00563">
    <property type="entry name" value="EAL"/>
    <property type="match status" value="1"/>
</dbReference>
<dbReference type="InterPro" id="IPR052155">
    <property type="entry name" value="Biofilm_reg_signaling"/>
</dbReference>
<dbReference type="CDD" id="cd01948">
    <property type="entry name" value="EAL"/>
    <property type="match status" value="1"/>
</dbReference>
<dbReference type="InterPro" id="IPR000014">
    <property type="entry name" value="PAS"/>
</dbReference>
<dbReference type="Pfam" id="PF00990">
    <property type="entry name" value="GGDEF"/>
    <property type="match status" value="1"/>
</dbReference>
<dbReference type="Pfam" id="PF13426">
    <property type="entry name" value="PAS_9"/>
    <property type="match status" value="1"/>
</dbReference>
<evidence type="ECO:0000313" key="6">
    <source>
        <dbReference type="EMBL" id="PPC75264.1"/>
    </source>
</evidence>
<dbReference type="InterPro" id="IPR000160">
    <property type="entry name" value="GGDEF_dom"/>
</dbReference>
<dbReference type="SUPFAM" id="SSF55785">
    <property type="entry name" value="PYP-like sensor domain (PAS domain)"/>
    <property type="match status" value="2"/>
</dbReference>
<gene>
    <name evidence="6" type="ORF">C4K68_21755</name>
</gene>
<dbReference type="PROSITE" id="PS50887">
    <property type="entry name" value="GGDEF"/>
    <property type="match status" value="1"/>
</dbReference>
<dbReference type="InterPro" id="IPR001610">
    <property type="entry name" value="PAC"/>
</dbReference>
<evidence type="ECO:0000259" key="5">
    <source>
        <dbReference type="PROSITE" id="PS50887"/>
    </source>
</evidence>
<feature type="domain" description="PAC" evidence="3">
    <location>
        <begin position="444"/>
        <end position="496"/>
    </location>
</feature>
<keyword evidence="1" id="KW-1133">Transmembrane helix</keyword>
<reference evidence="6 7" key="1">
    <citation type="submission" date="2018-02" db="EMBL/GenBank/DDBJ databases">
        <title>novel marine gammaproteobacteria from coastal saline agro ecosystem.</title>
        <authorList>
            <person name="Krishnan R."/>
            <person name="Ramesh Kumar N."/>
        </authorList>
    </citation>
    <scope>NUCLEOTIDE SEQUENCE [LARGE SCALE GENOMIC DNA]</scope>
    <source>
        <strain evidence="6 7">228</strain>
    </source>
</reference>
<dbReference type="SUPFAM" id="SSF55073">
    <property type="entry name" value="Nucleotide cyclase"/>
    <property type="match status" value="1"/>
</dbReference>
<dbReference type="SMART" id="SM00052">
    <property type="entry name" value="EAL"/>
    <property type="match status" value="1"/>
</dbReference>
<keyword evidence="1" id="KW-0472">Membrane</keyword>
<dbReference type="InterPro" id="IPR000700">
    <property type="entry name" value="PAS-assoc_C"/>
</dbReference>
<evidence type="ECO:0000259" key="3">
    <source>
        <dbReference type="PROSITE" id="PS50113"/>
    </source>
</evidence>
<organism evidence="6 7">
    <name type="scientific">Proteobacteria bacterium 228</name>
    <dbReference type="NCBI Taxonomy" id="2083153"/>
    <lineage>
        <taxon>Bacteria</taxon>
        <taxon>Pseudomonadati</taxon>
        <taxon>Pseudomonadota</taxon>
    </lineage>
</organism>
<evidence type="ECO:0000256" key="1">
    <source>
        <dbReference type="SAM" id="Phobius"/>
    </source>
</evidence>